<dbReference type="CDD" id="cd07723">
    <property type="entry name" value="hydroxyacylglutathione_hydrolase_MBL-fold"/>
    <property type="match status" value="1"/>
</dbReference>
<evidence type="ECO:0000256" key="4">
    <source>
        <dbReference type="ARBA" id="ARBA00022723"/>
    </source>
</evidence>
<keyword evidence="6 7" id="KW-0862">Zinc</keyword>
<comment type="pathway">
    <text evidence="2 7">Secondary metabolite metabolism; methylglyoxal degradation; (R)-lactate from methylglyoxal: step 2/2.</text>
</comment>
<dbReference type="InterPro" id="IPR036866">
    <property type="entry name" value="RibonucZ/Hydroxyglut_hydro"/>
</dbReference>
<dbReference type="Gene3D" id="3.60.15.10">
    <property type="entry name" value="Ribonuclease Z/Hydroxyacylglutathione hydrolase-like"/>
    <property type="match status" value="1"/>
</dbReference>
<evidence type="ECO:0000256" key="6">
    <source>
        <dbReference type="ARBA" id="ARBA00022833"/>
    </source>
</evidence>
<dbReference type="GO" id="GO:0004416">
    <property type="term" value="F:hydroxyacylglutathione hydrolase activity"/>
    <property type="evidence" value="ECO:0007669"/>
    <property type="project" value="UniProtKB-UniRule"/>
</dbReference>
<dbReference type="GO" id="GO:0019243">
    <property type="term" value="P:methylglyoxal catabolic process to D-lactate via S-lactoyl-glutathione"/>
    <property type="evidence" value="ECO:0007669"/>
    <property type="project" value="UniProtKB-UniRule"/>
</dbReference>
<dbReference type="Pfam" id="PF16123">
    <property type="entry name" value="HAGH_C"/>
    <property type="match status" value="1"/>
</dbReference>
<comment type="catalytic activity">
    <reaction evidence="1 7">
        <text>an S-(2-hydroxyacyl)glutathione + H2O = a 2-hydroxy carboxylate + glutathione + H(+)</text>
        <dbReference type="Rhea" id="RHEA:21864"/>
        <dbReference type="ChEBI" id="CHEBI:15377"/>
        <dbReference type="ChEBI" id="CHEBI:15378"/>
        <dbReference type="ChEBI" id="CHEBI:57925"/>
        <dbReference type="ChEBI" id="CHEBI:58896"/>
        <dbReference type="ChEBI" id="CHEBI:71261"/>
        <dbReference type="EC" id="3.1.2.6"/>
    </reaction>
</comment>
<dbReference type="Pfam" id="PF00753">
    <property type="entry name" value="Lactamase_B"/>
    <property type="match status" value="1"/>
</dbReference>
<accession>A0A222P1D7</accession>
<dbReference type="InterPro" id="IPR001279">
    <property type="entry name" value="Metallo-B-lactamas"/>
</dbReference>
<feature type="domain" description="Metallo-beta-lactamase" evidence="8">
    <location>
        <begin position="11"/>
        <end position="168"/>
    </location>
</feature>
<dbReference type="InterPro" id="IPR032282">
    <property type="entry name" value="HAGH_C"/>
</dbReference>
<feature type="binding site" evidence="7">
    <location>
        <position position="130"/>
    </location>
    <ligand>
        <name>Zn(2+)</name>
        <dbReference type="ChEBI" id="CHEBI:29105"/>
        <label>1</label>
    </ligand>
</feature>
<dbReference type="NCBIfam" id="TIGR03413">
    <property type="entry name" value="GSH_gloB"/>
    <property type="match status" value="1"/>
</dbReference>
<evidence type="ECO:0000259" key="8">
    <source>
        <dbReference type="SMART" id="SM00849"/>
    </source>
</evidence>
<name>A0A222P1D7_9GAMM</name>
<dbReference type="GO" id="GO:0046872">
    <property type="term" value="F:metal ion binding"/>
    <property type="evidence" value="ECO:0007669"/>
    <property type="project" value="UniProtKB-KW"/>
</dbReference>
<dbReference type="PANTHER" id="PTHR43705">
    <property type="entry name" value="HYDROXYACYLGLUTATHIONE HYDROLASE"/>
    <property type="match status" value="1"/>
</dbReference>
<feature type="binding site" evidence="7">
    <location>
        <position position="54"/>
    </location>
    <ligand>
        <name>Zn(2+)</name>
        <dbReference type="ChEBI" id="CHEBI:29105"/>
        <label>1</label>
    </ligand>
</feature>
<proteinExistence type="inferred from homology"/>
<sequence length="253" mass="28319">MKVSPVAAFTDNYIWMLVNEKLATAFCIDPGDAQPVIDFLNEQSLQLQAILLTHHHHDHIGGVLDLQNNYPDVVVYGPEDSRIPYVAHSLKPDTVLSLPPCNFQILGTPGHTSTHISLYEPDYQWLFCGDTLFSAGCGRVFDGTIEDLYASLQRLKALPDETKVFCAHEYTQQNLRFANAVEPGNVIAQHYANELGSSNRYCSLPSTIGLEKKINPFLRTDNPGMKNYADNRVGSSNPFLIFKQLRTDKNNFS</sequence>
<dbReference type="RefSeq" id="WP_094090700.1">
    <property type="nucleotide sequence ID" value="NZ_CP016397.1"/>
</dbReference>
<gene>
    <name evidence="7 9" type="primary">gloB</name>
    <name evidence="9" type="ORF">clem_05535</name>
</gene>
<feature type="binding site" evidence="7">
    <location>
        <position position="56"/>
    </location>
    <ligand>
        <name>Zn(2+)</name>
        <dbReference type="ChEBI" id="CHEBI:29105"/>
        <label>1</label>
    </ligand>
</feature>
<dbReference type="InterPro" id="IPR050110">
    <property type="entry name" value="Glyoxalase_II_hydrolase"/>
</dbReference>
<keyword evidence="5 7" id="KW-0378">Hydrolase</keyword>
<comment type="function">
    <text evidence="7">Thiolesterase that catalyzes the hydrolysis of S-D-lactoyl-glutathione to form glutathione and D-lactic acid.</text>
</comment>
<keyword evidence="4 7" id="KW-0479">Metal-binding</keyword>
<dbReference type="InterPro" id="IPR035680">
    <property type="entry name" value="Clx_II_MBL"/>
</dbReference>
<feature type="binding site" evidence="7">
    <location>
        <position position="168"/>
    </location>
    <ligand>
        <name>Zn(2+)</name>
        <dbReference type="ChEBI" id="CHEBI:29105"/>
        <label>2</label>
    </ligand>
</feature>
<evidence type="ECO:0000256" key="3">
    <source>
        <dbReference type="ARBA" id="ARBA00006759"/>
    </source>
</evidence>
<keyword evidence="10" id="KW-1185">Reference proteome</keyword>
<feature type="binding site" evidence="7">
    <location>
        <position position="58"/>
    </location>
    <ligand>
        <name>Zn(2+)</name>
        <dbReference type="ChEBI" id="CHEBI:29105"/>
        <label>2</label>
    </ligand>
</feature>
<comment type="cofactor">
    <cofactor evidence="7">
        <name>Zn(2+)</name>
        <dbReference type="ChEBI" id="CHEBI:29105"/>
    </cofactor>
    <text evidence="7">Binds 2 Zn(2+) ions per subunit.</text>
</comment>
<evidence type="ECO:0000256" key="1">
    <source>
        <dbReference type="ARBA" id="ARBA00001623"/>
    </source>
</evidence>
<reference evidence="10" key="1">
    <citation type="submission" date="2016-07" db="EMBL/GenBank/DDBJ databases">
        <authorList>
            <person name="Florea S."/>
            <person name="Webb J.S."/>
            <person name="Jaromczyk J."/>
            <person name="Schardl C.L."/>
        </authorList>
    </citation>
    <scope>NUCLEOTIDE SEQUENCE [LARGE SCALE GENOMIC DNA]</scope>
    <source>
        <strain evidence="10">CDC-D5610</strain>
    </source>
</reference>
<evidence type="ECO:0000256" key="7">
    <source>
        <dbReference type="HAMAP-Rule" id="MF_01374"/>
    </source>
</evidence>
<dbReference type="HAMAP" id="MF_01374">
    <property type="entry name" value="Glyoxalase_2"/>
    <property type="match status" value="1"/>
</dbReference>
<dbReference type="SUPFAM" id="SSF56281">
    <property type="entry name" value="Metallo-hydrolase/oxidoreductase"/>
    <property type="match status" value="1"/>
</dbReference>
<dbReference type="SMART" id="SM00849">
    <property type="entry name" value="Lactamase_B"/>
    <property type="match status" value="1"/>
</dbReference>
<dbReference type="PIRSF" id="PIRSF005457">
    <property type="entry name" value="Glx"/>
    <property type="match status" value="1"/>
</dbReference>
<dbReference type="InterPro" id="IPR017782">
    <property type="entry name" value="Hydroxyacylglutathione_Hdrlase"/>
</dbReference>
<dbReference type="EC" id="3.1.2.6" evidence="7"/>
<feature type="binding site" evidence="7">
    <location>
        <position position="111"/>
    </location>
    <ligand>
        <name>Zn(2+)</name>
        <dbReference type="ChEBI" id="CHEBI:29105"/>
        <label>1</label>
    </ligand>
</feature>
<feature type="binding site" evidence="7">
    <location>
        <position position="130"/>
    </location>
    <ligand>
        <name>Zn(2+)</name>
        <dbReference type="ChEBI" id="CHEBI:29105"/>
        <label>2</label>
    </ligand>
</feature>
<dbReference type="PANTHER" id="PTHR43705:SF1">
    <property type="entry name" value="HYDROXYACYLGLUTATHIONE HYDROLASE GLOB"/>
    <property type="match status" value="1"/>
</dbReference>
<comment type="subunit">
    <text evidence="7">Monomer.</text>
</comment>
<dbReference type="AlphaFoldDB" id="A0A222P1D7"/>
<dbReference type="UniPathway" id="UPA00619">
    <property type="reaction ID" value="UER00676"/>
</dbReference>
<evidence type="ECO:0000313" key="9">
    <source>
        <dbReference type="EMBL" id="ASQ45663.1"/>
    </source>
</evidence>
<protein>
    <recommendedName>
        <fullName evidence="7">Hydroxyacylglutathione hydrolase</fullName>
        <ecNumber evidence="7">3.1.2.6</ecNumber>
    </recommendedName>
    <alternativeName>
        <fullName evidence="7">Glyoxalase II</fullName>
        <shortName evidence="7">Glx II</shortName>
    </alternativeName>
</protein>
<comment type="similarity">
    <text evidence="3 7">Belongs to the metallo-beta-lactamase superfamily. Glyoxalase II family.</text>
</comment>
<dbReference type="EMBL" id="CP016397">
    <property type="protein sequence ID" value="ASQ45663.1"/>
    <property type="molecule type" value="Genomic_DNA"/>
</dbReference>
<evidence type="ECO:0000313" key="10">
    <source>
        <dbReference type="Proteomes" id="UP000201728"/>
    </source>
</evidence>
<dbReference type="KEGG" id="lcd:clem_05535"/>
<dbReference type="Proteomes" id="UP000201728">
    <property type="component" value="Chromosome"/>
</dbReference>
<feature type="binding site" evidence="7">
    <location>
        <position position="59"/>
    </location>
    <ligand>
        <name>Zn(2+)</name>
        <dbReference type="ChEBI" id="CHEBI:29105"/>
        <label>2</label>
    </ligand>
</feature>
<organism evidence="9 10">
    <name type="scientific">Legionella clemsonensis</name>
    <dbReference type="NCBI Taxonomy" id="1867846"/>
    <lineage>
        <taxon>Bacteria</taxon>
        <taxon>Pseudomonadati</taxon>
        <taxon>Pseudomonadota</taxon>
        <taxon>Gammaproteobacteria</taxon>
        <taxon>Legionellales</taxon>
        <taxon>Legionellaceae</taxon>
        <taxon>Legionella</taxon>
    </lineage>
</organism>
<dbReference type="OrthoDB" id="9802248at2"/>
<evidence type="ECO:0000256" key="2">
    <source>
        <dbReference type="ARBA" id="ARBA00004963"/>
    </source>
</evidence>
<evidence type="ECO:0000256" key="5">
    <source>
        <dbReference type="ARBA" id="ARBA00022801"/>
    </source>
</evidence>